<reference evidence="2 3" key="1">
    <citation type="submission" date="2017-04" db="EMBL/GenBank/DDBJ databases">
        <title>Complete genome sequence of Flavobacterium kingsejong AJ004.</title>
        <authorList>
            <person name="Lee P.C."/>
        </authorList>
    </citation>
    <scope>NUCLEOTIDE SEQUENCE [LARGE SCALE GENOMIC DNA]</scope>
    <source>
        <strain evidence="2 3">AJ004</strain>
    </source>
</reference>
<dbReference type="RefSeq" id="WP_108736440.1">
    <property type="nucleotide sequence ID" value="NZ_CP020919.1"/>
</dbReference>
<proteinExistence type="predicted"/>
<evidence type="ECO:0000313" key="2">
    <source>
        <dbReference type="EMBL" id="AWG25043.1"/>
    </source>
</evidence>
<protein>
    <submittedName>
        <fullName evidence="2">Uncharacterized protein</fullName>
    </submittedName>
</protein>
<dbReference type="KEGG" id="fki:FK004_06000"/>
<dbReference type="Proteomes" id="UP000244677">
    <property type="component" value="Chromosome"/>
</dbReference>
<dbReference type="EMBL" id="CP020919">
    <property type="protein sequence ID" value="AWG24811.1"/>
    <property type="molecule type" value="Genomic_DNA"/>
</dbReference>
<organism evidence="2 3">
    <name type="scientific">Flavobacterium kingsejongi</name>
    <dbReference type="NCBI Taxonomy" id="1678728"/>
    <lineage>
        <taxon>Bacteria</taxon>
        <taxon>Pseudomonadati</taxon>
        <taxon>Bacteroidota</taxon>
        <taxon>Flavobacteriia</taxon>
        <taxon>Flavobacteriales</taxon>
        <taxon>Flavobacteriaceae</taxon>
        <taxon>Flavobacterium</taxon>
    </lineage>
</organism>
<keyword evidence="3" id="KW-1185">Reference proteome</keyword>
<dbReference type="KEGG" id="fki:FK004_07255"/>
<accession>A0A2S1LMQ8</accession>
<gene>
    <name evidence="1" type="ORF">FK004_06000</name>
    <name evidence="2" type="ORF">FK004_07255</name>
</gene>
<dbReference type="AlphaFoldDB" id="A0A2S1LMQ8"/>
<evidence type="ECO:0000313" key="3">
    <source>
        <dbReference type="Proteomes" id="UP000244677"/>
    </source>
</evidence>
<dbReference type="EMBL" id="CP020919">
    <property type="protein sequence ID" value="AWG25043.1"/>
    <property type="molecule type" value="Genomic_DNA"/>
</dbReference>
<name>A0A2S1LMQ8_9FLAO</name>
<evidence type="ECO:0000313" key="1">
    <source>
        <dbReference type="EMBL" id="AWG24811.1"/>
    </source>
</evidence>
<sequence>MSNFKTFFFAETIAESIKAVSVAFKSASLSIGLIKKRMEQEEQAAEKRYAAIEKHNKINNIIVIDDIDDDTVITQQTKKNLLKWYTLHNPSRNSGRQYAGDMYNRFMLQRKRRPIKLGVHKRYRKARPDYWITKYFSYGASYNIYS</sequence>